<evidence type="ECO:0000313" key="9">
    <source>
        <dbReference type="EMBL" id="EDV21614.1"/>
    </source>
</evidence>
<dbReference type="InterPro" id="IPR038543">
    <property type="entry name" value="Churchill_sf"/>
</dbReference>
<keyword evidence="5" id="KW-0862">Zinc</keyword>
<organism evidence="9 10">
    <name type="scientific">Trichoplax adhaerens</name>
    <name type="common">Trichoplax reptans</name>
    <dbReference type="NCBI Taxonomy" id="10228"/>
    <lineage>
        <taxon>Eukaryota</taxon>
        <taxon>Metazoa</taxon>
        <taxon>Placozoa</taxon>
        <taxon>Uniplacotomia</taxon>
        <taxon>Trichoplacea</taxon>
        <taxon>Trichoplacidae</taxon>
        <taxon>Trichoplax</taxon>
    </lineage>
</organism>
<dbReference type="Proteomes" id="UP000009022">
    <property type="component" value="Unassembled WGS sequence"/>
</dbReference>
<reference evidence="9 10" key="1">
    <citation type="journal article" date="2008" name="Nature">
        <title>The Trichoplax genome and the nature of placozoans.</title>
        <authorList>
            <person name="Srivastava M."/>
            <person name="Begovic E."/>
            <person name="Chapman J."/>
            <person name="Putnam N.H."/>
            <person name="Hellsten U."/>
            <person name="Kawashima T."/>
            <person name="Kuo A."/>
            <person name="Mitros T."/>
            <person name="Salamov A."/>
            <person name="Carpenter M.L."/>
            <person name="Signorovitch A.Y."/>
            <person name="Moreno M.A."/>
            <person name="Kamm K."/>
            <person name="Grimwood J."/>
            <person name="Schmutz J."/>
            <person name="Shapiro H."/>
            <person name="Grigoriev I.V."/>
            <person name="Buss L.W."/>
            <person name="Schierwater B."/>
            <person name="Dellaporta S.L."/>
            <person name="Rokhsar D.S."/>
        </authorList>
    </citation>
    <scope>NUCLEOTIDE SEQUENCE [LARGE SCALE GENOMIC DNA]</scope>
    <source>
        <strain evidence="9 10">Grell-BS-1999</strain>
    </source>
</reference>
<evidence type="ECO:0000256" key="2">
    <source>
        <dbReference type="ARBA" id="ARBA00021000"/>
    </source>
</evidence>
<gene>
    <name evidence="9" type="ORF">TRIADDRAFT_64216</name>
</gene>
<dbReference type="PANTHER" id="PTHR31931">
    <property type="entry name" value="PROTEIN CHURCHILL"/>
    <property type="match status" value="1"/>
</dbReference>
<evidence type="ECO:0000256" key="7">
    <source>
        <dbReference type="ARBA" id="ARBA00023159"/>
    </source>
</evidence>
<dbReference type="GO" id="GO:0008270">
    <property type="term" value="F:zinc ion binding"/>
    <property type="evidence" value="ECO:0007669"/>
    <property type="project" value="InterPro"/>
</dbReference>
<dbReference type="Pfam" id="PF06573">
    <property type="entry name" value="Churchill"/>
    <property type="match status" value="1"/>
</dbReference>
<dbReference type="AlphaFoldDB" id="B3S6F8"/>
<evidence type="ECO:0000256" key="3">
    <source>
        <dbReference type="ARBA" id="ARBA00022473"/>
    </source>
</evidence>
<evidence type="ECO:0000256" key="6">
    <source>
        <dbReference type="ARBA" id="ARBA00023015"/>
    </source>
</evidence>
<proteinExistence type="inferred from homology"/>
<dbReference type="InterPro" id="IPR009508">
    <property type="entry name" value="Transcrpt_activator_Churchill"/>
</dbReference>
<evidence type="ECO:0000256" key="4">
    <source>
        <dbReference type="ARBA" id="ARBA00022723"/>
    </source>
</evidence>
<dbReference type="STRING" id="10228.B3S6F8"/>
<dbReference type="Gene3D" id="2.60.40.4240">
    <property type="entry name" value="Transcription activator, Churchill"/>
    <property type="match status" value="1"/>
</dbReference>
<dbReference type="OMA" id="ASHEYTF"/>
<dbReference type="GO" id="GO:0008543">
    <property type="term" value="P:fibroblast growth factor receptor signaling pathway"/>
    <property type="evidence" value="ECO:0000318"/>
    <property type="project" value="GO_Central"/>
</dbReference>
<accession>B3S6F8</accession>
<comment type="similarity">
    <text evidence="1">Belongs to the Churchill family.</text>
</comment>
<sequence>MCNRCVFTPFPDRGNSCLDTGSFFLNFKACSSCQKRTLIETCNKESKEEEDQTEVIKYQHICPNCRHVIANHEYTFQVEEGYQIYGMECLLCGCGEATVSVMPNDPRKLLINNGY</sequence>
<keyword evidence="6" id="KW-0805">Transcription regulation</keyword>
<dbReference type="OrthoDB" id="5954706at2759"/>
<dbReference type="KEGG" id="tad:TRIADDRAFT_64216"/>
<dbReference type="PANTHER" id="PTHR31931:SF2">
    <property type="entry name" value="PROTEIN CHURCHILL"/>
    <property type="match status" value="1"/>
</dbReference>
<keyword evidence="3" id="KW-0217">Developmental protein</keyword>
<dbReference type="RefSeq" id="XP_002115762.1">
    <property type="nucleotide sequence ID" value="XM_002115726.1"/>
</dbReference>
<keyword evidence="7" id="KW-0010">Activator</keyword>
<keyword evidence="8" id="KW-0804">Transcription</keyword>
<dbReference type="GO" id="GO:0045893">
    <property type="term" value="P:positive regulation of DNA-templated transcription"/>
    <property type="evidence" value="ECO:0007669"/>
    <property type="project" value="InterPro"/>
</dbReference>
<evidence type="ECO:0000256" key="5">
    <source>
        <dbReference type="ARBA" id="ARBA00022833"/>
    </source>
</evidence>
<dbReference type="eggNOG" id="ENOG502S4AE">
    <property type="taxonomic scope" value="Eukaryota"/>
</dbReference>
<evidence type="ECO:0000256" key="1">
    <source>
        <dbReference type="ARBA" id="ARBA00009577"/>
    </source>
</evidence>
<evidence type="ECO:0000256" key="8">
    <source>
        <dbReference type="ARBA" id="ARBA00023163"/>
    </source>
</evidence>
<dbReference type="HOGENOM" id="CLU_142022_0_0_1"/>
<dbReference type="PhylomeDB" id="B3S6F8"/>
<keyword evidence="4" id="KW-0479">Metal-binding</keyword>
<name>B3S6F8_TRIAD</name>
<evidence type="ECO:0000313" key="10">
    <source>
        <dbReference type="Proteomes" id="UP000009022"/>
    </source>
</evidence>
<keyword evidence="10" id="KW-1185">Reference proteome</keyword>
<protein>
    <recommendedName>
        <fullName evidence="2">Protein Churchill</fullName>
    </recommendedName>
</protein>
<dbReference type="GeneID" id="6756975"/>
<dbReference type="InParanoid" id="B3S6F8"/>
<dbReference type="EMBL" id="DS985252">
    <property type="protein sequence ID" value="EDV21614.1"/>
    <property type="molecule type" value="Genomic_DNA"/>
</dbReference>
<dbReference type="CTD" id="6756975"/>